<dbReference type="Proteomes" id="UP000515135">
    <property type="component" value="Unplaced"/>
</dbReference>
<reference evidence="3" key="1">
    <citation type="submission" date="2025-08" db="UniProtKB">
        <authorList>
            <consortium name="RefSeq"/>
        </authorList>
    </citation>
    <scope>IDENTIFICATION</scope>
    <source>
        <tissue evidence="3">Gonad</tissue>
    </source>
</reference>
<dbReference type="RefSeq" id="XP_019625004.1">
    <property type="nucleotide sequence ID" value="XM_019769445.1"/>
</dbReference>
<name>A0A6P4YTC7_BRABE</name>
<keyword evidence="2" id="KW-1185">Reference proteome</keyword>
<organism evidence="2 3">
    <name type="scientific">Branchiostoma belcheri</name>
    <name type="common">Amphioxus</name>
    <dbReference type="NCBI Taxonomy" id="7741"/>
    <lineage>
        <taxon>Eukaryota</taxon>
        <taxon>Metazoa</taxon>
        <taxon>Chordata</taxon>
        <taxon>Cephalochordata</taxon>
        <taxon>Leptocardii</taxon>
        <taxon>Amphioxiformes</taxon>
        <taxon>Branchiostomatidae</taxon>
        <taxon>Branchiostoma</taxon>
    </lineage>
</organism>
<evidence type="ECO:0000256" key="1">
    <source>
        <dbReference type="SAM" id="MobiDB-lite"/>
    </source>
</evidence>
<feature type="compositionally biased region" description="Polar residues" evidence="1">
    <location>
        <begin position="8"/>
        <end position="19"/>
    </location>
</feature>
<protein>
    <submittedName>
        <fullName evidence="3">Uncharacterized protein LOC109470483</fullName>
    </submittedName>
</protein>
<sequence length="300" mass="34054">MGPLAQPVPSTSAPSLQTTSEVSPQEEGESESSSSISEVPAAKATFESQSSSTTSEGEADTSIWVDEQHQQEVNRESLNTAIDRITEGRVSPIRSSLNTPWEEVTERQKNYYLKKAREAVKTTMAVIAPGQEQDLWRSLVQAPPFYREEQPPAKKKMWDQQTVQTLVKADQGADTWQTRQQMLSLFADDYTKDELQQLIPGLSKWRIDQARVHDAESGPGEPVQQQPIYRTRLNPVKTDHFLAFSHTTTPAVRRRIWNQNYEAGLRRNNNNTCRNPHTPPIKNHHPIPTVLRWRQLPTPP</sequence>
<dbReference type="AlphaFoldDB" id="A0A6P4YTC7"/>
<dbReference type="OrthoDB" id="5958240at2759"/>
<accession>A0A6P4YTC7</accession>
<dbReference type="GeneID" id="109470483"/>
<proteinExistence type="predicted"/>
<dbReference type="KEGG" id="bbel:109470483"/>
<evidence type="ECO:0000313" key="2">
    <source>
        <dbReference type="Proteomes" id="UP000515135"/>
    </source>
</evidence>
<evidence type="ECO:0000313" key="3">
    <source>
        <dbReference type="RefSeq" id="XP_019625004.1"/>
    </source>
</evidence>
<feature type="compositionally biased region" description="Low complexity" evidence="1">
    <location>
        <begin position="45"/>
        <end position="56"/>
    </location>
</feature>
<feature type="region of interest" description="Disordered" evidence="1">
    <location>
        <begin position="1"/>
        <end position="62"/>
    </location>
</feature>
<gene>
    <name evidence="3" type="primary">LOC109470483</name>
</gene>